<protein>
    <recommendedName>
        <fullName evidence="3">Ava_C0101 and related proteins</fullName>
    </recommendedName>
</protein>
<dbReference type="OrthoDB" id="9800945at2"/>
<gene>
    <name evidence="1" type="ORF">Krac_5620</name>
</gene>
<organism evidence="1 2">
    <name type="scientific">Ktedonobacter racemifer DSM 44963</name>
    <dbReference type="NCBI Taxonomy" id="485913"/>
    <lineage>
        <taxon>Bacteria</taxon>
        <taxon>Bacillati</taxon>
        <taxon>Chloroflexota</taxon>
        <taxon>Ktedonobacteria</taxon>
        <taxon>Ktedonobacterales</taxon>
        <taxon>Ktedonobacteraceae</taxon>
        <taxon>Ktedonobacter</taxon>
    </lineage>
</organism>
<dbReference type="InterPro" id="IPR046038">
    <property type="entry name" value="DUF5996"/>
</dbReference>
<evidence type="ECO:0000313" key="2">
    <source>
        <dbReference type="Proteomes" id="UP000004508"/>
    </source>
</evidence>
<keyword evidence="2" id="KW-1185">Reference proteome</keyword>
<name>D6TWG6_KTERA</name>
<evidence type="ECO:0008006" key="3">
    <source>
        <dbReference type="Google" id="ProtNLM"/>
    </source>
</evidence>
<dbReference type="Proteomes" id="UP000004508">
    <property type="component" value="Unassembled WGS sequence"/>
</dbReference>
<dbReference type="RefSeq" id="WP_007916193.1">
    <property type="nucleotide sequence ID" value="NZ_ADVG01000003.1"/>
</dbReference>
<proteinExistence type="predicted"/>
<accession>D6TWG6</accession>
<dbReference type="Pfam" id="PF19459">
    <property type="entry name" value="DUF5996"/>
    <property type="match status" value="1"/>
</dbReference>
<comment type="caution">
    <text evidence="1">The sequence shown here is derived from an EMBL/GenBank/DDBJ whole genome shotgun (WGS) entry which is preliminary data.</text>
</comment>
<dbReference type="STRING" id="485913.Krac_5620"/>
<dbReference type="eggNOG" id="ENOG502Z7SC">
    <property type="taxonomic scope" value="Bacteria"/>
</dbReference>
<dbReference type="InParanoid" id="D6TWG6"/>
<dbReference type="EMBL" id="ADVG01000003">
    <property type="protein sequence ID" value="EFH84549.1"/>
    <property type="molecule type" value="Genomic_DNA"/>
</dbReference>
<reference evidence="1 2" key="1">
    <citation type="journal article" date="2011" name="Stand. Genomic Sci.">
        <title>Non-contiguous finished genome sequence and contextual data of the filamentous soil bacterium Ktedonobacter racemifer type strain (SOSP1-21).</title>
        <authorList>
            <person name="Chang Y.J."/>
            <person name="Land M."/>
            <person name="Hauser L."/>
            <person name="Chertkov O."/>
            <person name="Del Rio T.G."/>
            <person name="Nolan M."/>
            <person name="Copeland A."/>
            <person name="Tice H."/>
            <person name="Cheng J.F."/>
            <person name="Lucas S."/>
            <person name="Han C."/>
            <person name="Goodwin L."/>
            <person name="Pitluck S."/>
            <person name="Ivanova N."/>
            <person name="Ovchinikova G."/>
            <person name="Pati A."/>
            <person name="Chen A."/>
            <person name="Palaniappan K."/>
            <person name="Mavromatis K."/>
            <person name="Liolios K."/>
            <person name="Brettin T."/>
            <person name="Fiebig A."/>
            <person name="Rohde M."/>
            <person name="Abt B."/>
            <person name="Goker M."/>
            <person name="Detter J.C."/>
            <person name="Woyke T."/>
            <person name="Bristow J."/>
            <person name="Eisen J.A."/>
            <person name="Markowitz V."/>
            <person name="Hugenholtz P."/>
            <person name="Kyrpides N.C."/>
            <person name="Klenk H.P."/>
            <person name="Lapidus A."/>
        </authorList>
    </citation>
    <scope>NUCLEOTIDE SEQUENCE [LARGE SCALE GENOMIC DNA]</scope>
    <source>
        <strain evidence="2">DSM 44963</strain>
    </source>
</reference>
<dbReference type="AlphaFoldDB" id="D6TWG6"/>
<evidence type="ECO:0000313" key="1">
    <source>
        <dbReference type="EMBL" id="EFH84549.1"/>
    </source>
</evidence>
<sequence length="296" mass="34243">MEKWPALPFDDWRDTCETLHLWTQIVGKVRLALSPHINHWWHIPLYVTARGLTTASTPYEEGLFEIQFDFIDHQLLILTSEGATATIPLSPRSVATFYREVMTSLHDLGIDVEINTLPNEIKNPIRFEEDEVHASYDPLYVERFWHLLVETDKVLKRYRSQFLGKSSLIHFFWGSFDLALTFFSGRRAPEREGADPITREAYSHEVISCGFWPGNASFPHPAFYSYTAPVPSGLERASIRPEVAFYSQEMGEFFLRYEDIRTTDTPAQMMLDFFQSTYEAGANLARWDRATLERGS</sequence>